<dbReference type="GO" id="GO:0071949">
    <property type="term" value="F:FAD binding"/>
    <property type="evidence" value="ECO:0007669"/>
    <property type="project" value="TreeGrafter"/>
</dbReference>
<comment type="pathway">
    <text evidence="2 8">One-carbon metabolism; tetrahydrofolate interconversion.</text>
</comment>
<reference evidence="9" key="1">
    <citation type="submission" date="2024-06" db="EMBL/GenBank/DDBJ databases">
        <authorList>
            <consortium name="consrtm"/>
            <person name="Uemura M."/>
            <person name="Terahara T."/>
        </authorList>
    </citation>
    <scope>NUCLEOTIDE SEQUENCE</scope>
    <source>
        <strain evidence="9">KM77-8</strain>
    </source>
</reference>
<evidence type="ECO:0000256" key="7">
    <source>
        <dbReference type="ARBA" id="ARBA00048628"/>
    </source>
</evidence>
<name>A0AAT9HTF3_9ACTN</name>
<reference evidence="9" key="2">
    <citation type="submission" date="2024-07" db="EMBL/GenBank/DDBJ databases">
        <title>Streptomyces haneummycinica sp. nov., a new antibiotic-producing actinobacterium isolated from marine sediment.</title>
        <authorList>
            <person name="Uemura M."/>
            <person name="Hamada M."/>
            <person name="Hirano S."/>
            <person name="Kobayashi K."/>
            <person name="Ohshiro T."/>
            <person name="Kobayashi T."/>
            <person name="Terahara T."/>
        </authorList>
    </citation>
    <scope>NUCLEOTIDE SEQUENCE</scope>
    <source>
        <strain evidence="9">KM77-8</strain>
    </source>
</reference>
<keyword evidence="4 8" id="KW-0285">Flavoprotein</keyword>
<dbReference type="GO" id="GO:0005829">
    <property type="term" value="C:cytosol"/>
    <property type="evidence" value="ECO:0007669"/>
    <property type="project" value="TreeGrafter"/>
</dbReference>
<dbReference type="GO" id="GO:0035999">
    <property type="term" value="P:tetrahydrofolate interconversion"/>
    <property type="evidence" value="ECO:0007669"/>
    <property type="project" value="TreeGrafter"/>
</dbReference>
<dbReference type="InterPro" id="IPR003171">
    <property type="entry name" value="Mehydrof_redctse-like"/>
</dbReference>
<evidence type="ECO:0000256" key="3">
    <source>
        <dbReference type="ARBA" id="ARBA00006743"/>
    </source>
</evidence>
<evidence type="ECO:0000256" key="1">
    <source>
        <dbReference type="ARBA" id="ARBA00001974"/>
    </source>
</evidence>
<dbReference type="EMBL" id="AP035768">
    <property type="protein sequence ID" value="BFO20769.1"/>
    <property type="molecule type" value="Genomic_DNA"/>
</dbReference>
<dbReference type="PANTHER" id="PTHR45754:SF3">
    <property type="entry name" value="METHYLENETETRAHYDROFOLATE REDUCTASE (NADPH)"/>
    <property type="match status" value="1"/>
</dbReference>
<evidence type="ECO:0000256" key="6">
    <source>
        <dbReference type="ARBA" id="ARBA00023002"/>
    </source>
</evidence>
<gene>
    <name evidence="9" type="primary">metF</name>
    <name evidence="9" type="ORF">SHKM778_71570</name>
</gene>
<dbReference type="GO" id="GO:0009086">
    <property type="term" value="P:methionine biosynthetic process"/>
    <property type="evidence" value="ECO:0007669"/>
    <property type="project" value="TreeGrafter"/>
</dbReference>
<sequence length="345" mass="37762">MALGTASTRTDRARTVRDMLAAGKTTYSFEFSAPKTPKGERNLWSALRRVEAVAPDFVSVTYGAGGSTRAGTVKETEQIVSDTTLTPVAHLTAVDHSIAELRNIIGQYADAGIRNMLAVRGDPPGDPMGDWVAHPRGLTYAAELVRLIKESGDFCVGVAAFPEMHPRSADWDSDVARFVDKCRAGADYAITQMFFRPESYLRLRDRVDAAGCATPVIPEVMPVTSVKMLERLPQLSNASFPGALKERILAAKDDPAAVRSIGIEFATEFCARLLAEECPDCTSSRSTTPRRPWKSTRTWACTTHRGPRPVARVYDTLRSDHCERGVHGLDGPLHRVRHRRAVVAG</sequence>
<evidence type="ECO:0000256" key="2">
    <source>
        <dbReference type="ARBA" id="ARBA00004777"/>
    </source>
</evidence>
<accession>A0AAT9HTF3</accession>
<dbReference type="SUPFAM" id="SSF51730">
    <property type="entry name" value="FAD-linked oxidoreductase"/>
    <property type="match status" value="1"/>
</dbReference>
<dbReference type="PANTHER" id="PTHR45754">
    <property type="entry name" value="METHYLENETETRAHYDROFOLATE REDUCTASE"/>
    <property type="match status" value="1"/>
</dbReference>
<comment type="cofactor">
    <cofactor evidence="1 8">
        <name>FAD</name>
        <dbReference type="ChEBI" id="CHEBI:57692"/>
    </cofactor>
</comment>
<keyword evidence="6 8" id="KW-0560">Oxidoreductase</keyword>
<evidence type="ECO:0000256" key="5">
    <source>
        <dbReference type="ARBA" id="ARBA00022827"/>
    </source>
</evidence>
<organism evidence="9">
    <name type="scientific">Streptomyces haneummycinicus</name>
    <dbReference type="NCBI Taxonomy" id="3074435"/>
    <lineage>
        <taxon>Bacteria</taxon>
        <taxon>Bacillati</taxon>
        <taxon>Actinomycetota</taxon>
        <taxon>Actinomycetes</taxon>
        <taxon>Kitasatosporales</taxon>
        <taxon>Streptomycetaceae</taxon>
        <taxon>Streptomyces</taxon>
    </lineage>
</organism>
<dbReference type="InterPro" id="IPR029041">
    <property type="entry name" value="FAD-linked_oxidoreductase-like"/>
</dbReference>
<dbReference type="GO" id="GO:0106312">
    <property type="term" value="F:methylenetetrahydrofolate reductase (NADH) activity"/>
    <property type="evidence" value="ECO:0007669"/>
    <property type="project" value="UniProtKB-EC"/>
</dbReference>
<comment type="similarity">
    <text evidence="3 8">Belongs to the methylenetetrahydrofolate reductase family.</text>
</comment>
<evidence type="ECO:0000313" key="9">
    <source>
        <dbReference type="EMBL" id="BFO20769.1"/>
    </source>
</evidence>
<keyword evidence="5 8" id="KW-0274">FAD</keyword>
<dbReference type="CDD" id="cd00537">
    <property type="entry name" value="MTHFR"/>
    <property type="match status" value="1"/>
</dbReference>
<protein>
    <recommendedName>
        <fullName evidence="8">Methylenetetrahydrofolate reductase</fullName>
    </recommendedName>
</protein>
<evidence type="ECO:0000256" key="8">
    <source>
        <dbReference type="RuleBase" id="RU003862"/>
    </source>
</evidence>
<dbReference type="AlphaFoldDB" id="A0AAT9HTF3"/>
<dbReference type="Gene3D" id="3.20.20.220">
    <property type="match status" value="1"/>
</dbReference>
<evidence type="ECO:0000256" key="4">
    <source>
        <dbReference type="ARBA" id="ARBA00022630"/>
    </source>
</evidence>
<dbReference type="Pfam" id="PF02219">
    <property type="entry name" value="MTHFR"/>
    <property type="match status" value="1"/>
</dbReference>
<comment type="catalytic activity">
    <reaction evidence="7">
        <text>(6S)-5-methyl-5,6,7,8-tetrahydrofolate + NAD(+) = (6R)-5,10-methylene-5,6,7,8-tetrahydrofolate + NADH + H(+)</text>
        <dbReference type="Rhea" id="RHEA:19821"/>
        <dbReference type="ChEBI" id="CHEBI:15378"/>
        <dbReference type="ChEBI" id="CHEBI:15636"/>
        <dbReference type="ChEBI" id="CHEBI:18608"/>
        <dbReference type="ChEBI" id="CHEBI:57540"/>
        <dbReference type="ChEBI" id="CHEBI:57945"/>
        <dbReference type="EC" id="1.5.1.54"/>
    </reaction>
    <physiologicalReaction direction="right-to-left" evidence="7">
        <dbReference type="Rhea" id="RHEA:19823"/>
    </physiologicalReaction>
</comment>
<proteinExistence type="inferred from homology"/>